<dbReference type="Proteomes" id="UP000555836">
    <property type="component" value="Unassembled WGS sequence"/>
</dbReference>
<comment type="caution">
    <text evidence="5">The sequence shown here is derived from an EMBL/GenBank/DDBJ whole genome shotgun (WGS) entry which is preliminary data.</text>
</comment>
<accession>A0A7Y0S0Y8</accession>
<dbReference type="EMBL" id="JABCLD010000169">
    <property type="protein sequence ID" value="NMU24238.1"/>
    <property type="molecule type" value="Genomic_DNA"/>
</dbReference>
<keyword evidence="3" id="KW-0998">Cell outer membrane</keyword>
<dbReference type="InterPro" id="IPR036942">
    <property type="entry name" value="Beta-barrel_TonB_sf"/>
</dbReference>
<feature type="non-terminal residue" evidence="5">
    <location>
        <position position="1"/>
    </location>
</feature>
<dbReference type="AlphaFoldDB" id="A0A7Y0S0Y8"/>
<dbReference type="SUPFAM" id="SSF56935">
    <property type="entry name" value="Porins"/>
    <property type="match status" value="1"/>
</dbReference>
<keyword evidence="2" id="KW-0472">Membrane</keyword>
<sequence>YNDPAAGHDYGETTHKGFSPRLDIDFDASNNTRLNASYAYALKAPTVDNIYSVQYARATATATALNLDVSRIHAYQASVINLTEGLVNSR</sequence>
<reference evidence="5 6" key="1">
    <citation type="submission" date="2020-04" db="EMBL/GenBank/DDBJ databases">
        <title>Whole-genome sequencing of Vibrio spp. from China reveals different genetic environments of blaCTX-M-14 among diverse lineages.</title>
        <authorList>
            <person name="Zheng Z."/>
            <person name="Ye L."/>
            <person name="Chen S."/>
        </authorList>
    </citation>
    <scope>NUCLEOTIDE SEQUENCE [LARGE SCALE GENOMIC DNA]</scope>
    <source>
        <strain evidence="5 6">Vb0574</strain>
    </source>
</reference>
<feature type="non-terminal residue" evidence="5">
    <location>
        <position position="90"/>
    </location>
</feature>
<evidence type="ECO:0000259" key="4">
    <source>
        <dbReference type="Pfam" id="PF00593"/>
    </source>
</evidence>
<organism evidence="5 6">
    <name type="scientific">Vibrio parahaemolyticus</name>
    <dbReference type="NCBI Taxonomy" id="670"/>
    <lineage>
        <taxon>Bacteria</taxon>
        <taxon>Pseudomonadati</taxon>
        <taxon>Pseudomonadota</taxon>
        <taxon>Gammaproteobacteria</taxon>
        <taxon>Vibrionales</taxon>
        <taxon>Vibrionaceae</taxon>
        <taxon>Vibrio</taxon>
    </lineage>
</organism>
<feature type="domain" description="TonB-dependent receptor-like beta-barrel" evidence="4">
    <location>
        <begin position="9"/>
        <end position="61"/>
    </location>
</feature>
<evidence type="ECO:0000256" key="1">
    <source>
        <dbReference type="ARBA" id="ARBA00004442"/>
    </source>
</evidence>
<keyword evidence="5" id="KW-0675">Receptor</keyword>
<evidence type="ECO:0000256" key="2">
    <source>
        <dbReference type="ARBA" id="ARBA00023136"/>
    </source>
</evidence>
<dbReference type="Pfam" id="PF00593">
    <property type="entry name" value="TonB_dep_Rec_b-barrel"/>
    <property type="match status" value="1"/>
</dbReference>
<dbReference type="InterPro" id="IPR000531">
    <property type="entry name" value="Beta-barrel_TonB"/>
</dbReference>
<comment type="subcellular location">
    <subcellularLocation>
        <location evidence="1">Cell outer membrane</location>
    </subcellularLocation>
</comment>
<gene>
    <name evidence="5" type="ORF">HKB21_01200</name>
</gene>
<name>A0A7Y0S0Y8_VIBPH</name>
<protein>
    <submittedName>
        <fullName evidence="5">TonB-dependent receptor</fullName>
    </submittedName>
</protein>
<evidence type="ECO:0000313" key="5">
    <source>
        <dbReference type="EMBL" id="NMU24238.1"/>
    </source>
</evidence>
<evidence type="ECO:0000313" key="6">
    <source>
        <dbReference type="Proteomes" id="UP000555836"/>
    </source>
</evidence>
<dbReference type="Gene3D" id="2.40.170.20">
    <property type="entry name" value="TonB-dependent receptor, beta-barrel domain"/>
    <property type="match status" value="1"/>
</dbReference>
<evidence type="ECO:0000256" key="3">
    <source>
        <dbReference type="ARBA" id="ARBA00023237"/>
    </source>
</evidence>
<dbReference type="GO" id="GO:0009279">
    <property type="term" value="C:cell outer membrane"/>
    <property type="evidence" value="ECO:0007669"/>
    <property type="project" value="UniProtKB-SubCell"/>
</dbReference>
<proteinExistence type="predicted"/>